<dbReference type="InterPro" id="IPR013783">
    <property type="entry name" value="Ig-like_fold"/>
</dbReference>
<dbReference type="PRINTS" id="PR00132">
    <property type="entry name" value="GLHYDRLASE2"/>
</dbReference>
<protein>
    <recommendedName>
        <fullName evidence="3 7">Beta-galactosidase</fullName>
        <ecNumber evidence="3 7">3.2.1.23</ecNumber>
    </recommendedName>
    <alternativeName>
        <fullName evidence="6 7">Lactase</fullName>
    </alternativeName>
</protein>
<evidence type="ECO:0000256" key="2">
    <source>
        <dbReference type="ARBA" id="ARBA00007401"/>
    </source>
</evidence>
<dbReference type="Pfam" id="PF02837">
    <property type="entry name" value="Glyco_hydro_2_N"/>
    <property type="match status" value="1"/>
</dbReference>
<dbReference type="Pfam" id="PF02836">
    <property type="entry name" value="Glyco_hydro_2_C"/>
    <property type="match status" value="1"/>
</dbReference>
<dbReference type="InterPro" id="IPR032312">
    <property type="entry name" value="LacZ_4"/>
</dbReference>
<dbReference type="SUPFAM" id="SSF74650">
    <property type="entry name" value="Galactose mutarotase-like"/>
    <property type="match status" value="1"/>
</dbReference>
<dbReference type="InterPro" id="IPR008979">
    <property type="entry name" value="Galactose-bd-like_sf"/>
</dbReference>
<comment type="caution">
    <text evidence="9">The sequence shown here is derived from an EMBL/GenBank/DDBJ whole genome shotgun (WGS) entry which is preliminary data.</text>
</comment>
<dbReference type="SUPFAM" id="SSF49785">
    <property type="entry name" value="Galactose-binding domain-like"/>
    <property type="match status" value="1"/>
</dbReference>
<dbReference type="InterPro" id="IPR014718">
    <property type="entry name" value="GH-type_carb-bd"/>
</dbReference>
<evidence type="ECO:0000256" key="5">
    <source>
        <dbReference type="ARBA" id="ARBA00023295"/>
    </source>
</evidence>
<comment type="similarity">
    <text evidence="2 7">Belongs to the glycosyl hydrolase 2 family.</text>
</comment>
<dbReference type="Gene3D" id="2.60.120.260">
    <property type="entry name" value="Galactose-binding domain-like"/>
    <property type="match status" value="1"/>
</dbReference>
<dbReference type="SUPFAM" id="SSF49303">
    <property type="entry name" value="beta-Galactosidase/glucuronidase domain"/>
    <property type="match status" value="2"/>
</dbReference>
<evidence type="ECO:0000256" key="1">
    <source>
        <dbReference type="ARBA" id="ARBA00001412"/>
    </source>
</evidence>
<dbReference type="PANTHER" id="PTHR46323">
    <property type="entry name" value="BETA-GALACTOSIDASE"/>
    <property type="match status" value="1"/>
</dbReference>
<dbReference type="InterPro" id="IPR017853">
    <property type="entry name" value="GH"/>
</dbReference>
<dbReference type="InterPro" id="IPR050347">
    <property type="entry name" value="Bact_Beta-galactosidase"/>
</dbReference>
<dbReference type="InterPro" id="IPR006101">
    <property type="entry name" value="Glyco_hydro_2"/>
</dbReference>
<accession>A0ABW2L8G2</accession>
<evidence type="ECO:0000313" key="10">
    <source>
        <dbReference type="Proteomes" id="UP001596472"/>
    </source>
</evidence>
<feature type="domain" description="Beta galactosidase small chain/" evidence="8">
    <location>
        <begin position="788"/>
        <end position="1058"/>
    </location>
</feature>
<dbReference type="Pfam" id="PF00703">
    <property type="entry name" value="Glyco_hydro_2"/>
    <property type="match status" value="1"/>
</dbReference>
<dbReference type="Pfam" id="PF02929">
    <property type="entry name" value="Bgal_small_N"/>
    <property type="match status" value="1"/>
</dbReference>
<comment type="catalytic activity">
    <reaction evidence="1 7">
        <text>Hydrolysis of terminal non-reducing beta-D-galactose residues in beta-D-galactosides.</text>
        <dbReference type="EC" id="3.2.1.23"/>
    </reaction>
</comment>
<dbReference type="InterPro" id="IPR036156">
    <property type="entry name" value="Beta-gal/glucu_dom_sf"/>
</dbReference>
<dbReference type="InterPro" id="IPR023230">
    <property type="entry name" value="Glyco_hydro_2_CS"/>
</dbReference>
<dbReference type="InterPro" id="IPR004199">
    <property type="entry name" value="B-gal_small/dom_5"/>
</dbReference>
<name>A0ABW2L8G2_9BACT</name>
<dbReference type="InterPro" id="IPR006104">
    <property type="entry name" value="Glyco_hydro_2_N"/>
</dbReference>
<dbReference type="Proteomes" id="UP001596472">
    <property type="component" value="Unassembled WGS sequence"/>
</dbReference>
<dbReference type="EMBL" id="JBHTBS010000006">
    <property type="protein sequence ID" value="MFC7338019.1"/>
    <property type="molecule type" value="Genomic_DNA"/>
</dbReference>
<dbReference type="EC" id="3.2.1.23" evidence="3 7"/>
<dbReference type="SMART" id="SM01038">
    <property type="entry name" value="Bgal_small_N"/>
    <property type="match status" value="1"/>
</dbReference>
<sequence>MPLFAAPLDWENEKVYEQGKMEARVTSYSFTSKQDALSGDRDRSRMQSLNGSWKFHFVEKTQDRPLDFFSKDFVGSDWKDIEVPSNWELQGYGQPIYTNITYPFTPEILTREPDWDWKGPQPPRPPKIYRDNPVGSYFRDFKVPADWHDQSIILHFGGVSSAFYVWVNGEKVGYSQDSCLAAEFDITEFVQDGRNRVAVQVFRWSDGSYLEDQDMWRLSGIQREVLLLAQPKVAIDDFNIRTRFDKNLKNARLEIRPELWVQTAPDQFKDWKITGQLFDAEGNLVPNSNTSVPVEKVYNERYAARDMPVFALMRAEIESPRKWSAEDPYLYKLVLSLEDADGKLIEARSQNVGFRKIEFNERRELLVNGIPVKIMGVNRHDHHPTRGKALLREDMEADVRLMKQFNFNAVRTAHYPNDPHFLDLCDQYGLYVLDEANIETHHLGGYIPNQPSWTAPILSRVYRMVERDKNHPSVIGWSLGNESGTGPAFAAAAHWIRDFDPTRWVHYEGAQGDPADPAYVEEDDVGYKVTSWPVYANPDDPDYVHVLSRMYPNLSQLVGMSESKHINRPIIMCEYLHAMGNSIGGLGDYWDEIRSRPNLMGGYLWDMIDQGLEKKGPNGKTFFAYGGDFGDKPNDGNFCFNGVFASNRTPNPHAWECKYVFQPLVFEAEEEGRVKITNRFETTNLSNYEIRWTLSEDGKELQSGVLPTTDIPARQSTVAEIPFERPQYKPTSEYWINLSVHEKVDRLWCKKGHQLAHEQIQLKAKESTTEAPASNKELTINDADDAITVSGKGFSTRISKASGELISYKLGNIEQLVTPLTLNFDRPGTDNDLQAANSGPFKKSRTAWRKILSELKSPSIKVGEVEDGAVTINCSRQSGPKVKINTSYTITGDGRISVKLVLDANASLPDLIRFGMSTGVPAGYTHTSYYGRGPWENYPDRKRSAMIGEYASKTAELFTNYAYPQENGNRSDTRWLKLSSDDGASGLQITGSPAFGFSLWPYAPENIEAAGHPFNLKPQGHFTLNIDKIQKGIAGTLSTILPQYLVPSGNHELEFTLGPAN</sequence>
<dbReference type="PROSITE" id="PS00719">
    <property type="entry name" value="GLYCOSYL_HYDROL_F2_1"/>
    <property type="match status" value="1"/>
</dbReference>
<evidence type="ECO:0000256" key="4">
    <source>
        <dbReference type="ARBA" id="ARBA00022801"/>
    </source>
</evidence>
<dbReference type="InterPro" id="IPR006103">
    <property type="entry name" value="Glyco_hydro_2_cat"/>
</dbReference>
<dbReference type="InterPro" id="IPR011013">
    <property type="entry name" value="Gal_mutarotase_sf_dom"/>
</dbReference>
<dbReference type="Gene3D" id="2.60.40.10">
    <property type="entry name" value="Immunoglobulins"/>
    <property type="match status" value="2"/>
</dbReference>
<dbReference type="SUPFAM" id="SSF51445">
    <property type="entry name" value="(Trans)glycosidases"/>
    <property type="match status" value="1"/>
</dbReference>
<organism evidence="9 10">
    <name type="scientific">Haloferula chungangensis</name>
    <dbReference type="NCBI Taxonomy" id="1048331"/>
    <lineage>
        <taxon>Bacteria</taxon>
        <taxon>Pseudomonadati</taxon>
        <taxon>Verrucomicrobiota</taxon>
        <taxon>Verrucomicrobiia</taxon>
        <taxon>Verrucomicrobiales</taxon>
        <taxon>Verrucomicrobiaceae</taxon>
        <taxon>Haloferula</taxon>
    </lineage>
</organism>
<reference evidence="10" key="1">
    <citation type="journal article" date="2019" name="Int. J. Syst. Evol. Microbiol.">
        <title>The Global Catalogue of Microorganisms (GCM) 10K type strain sequencing project: providing services to taxonomists for standard genome sequencing and annotation.</title>
        <authorList>
            <consortium name="The Broad Institute Genomics Platform"/>
            <consortium name="The Broad Institute Genome Sequencing Center for Infectious Disease"/>
            <person name="Wu L."/>
            <person name="Ma J."/>
        </authorList>
    </citation>
    <scope>NUCLEOTIDE SEQUENCE [LARGE SCALE GENOMIC DNA]</scope>
    <source>
        <strain evidence="10">CGMCC 4.1467</strain>
    </source>
</reference>
<keyword evidence="5 7" id="KW-0326">Glycosidase</keyword>
<proteinExistence type="inferred from homology"/>
<evidence type="ECO:0000313" key="9">
    <source>
        <dbReference type="EMBL" id="MFC7338019.1"/>
    </source>
</evidence>
<dbReference type="PANTHER" id="PTHR46323:SF2">
    <property type="entry name" value="BETA-GALACTOSIDASE"/>
    <property type="match status" value="1"/>
</dbReference>
<evidence type="ECO:0000256" key="7">
    <source>
        <dbReference type="RuleBase" id="RU361154"/>
    </source>
</evidence>
<dbReference type="Pfam" id="PF16353">
    <property type="entry name" value="LacZ_4"/>
    <property type="match status" value="1"/>
</dbReference>
<dbReference type="RefSeq" id="WP_379712883.1">
    <property type="nucleotide sequence ID" value="NZ_JBHTBS010000006.1"/>
</dbReference>
<dbReference type="Gene3D" id="2.70.98.10">
    <property type="match status" value="1"/>
</dbReference>
<evidence type="ECO:0000256" key="3">
    <source>
        <dbReference type="ARBA" id="ARBA00012756"/>
    </source>
</evidence>
<keyword evidence="4 7" id="KW-0378">Hydrolase</keyword>
<dbReference type="InterPro" id="IPR006102">
    <property type="entry name" value="Ig-like_GH2"/>
</dbReference>
<evidence type="ECO:0000259" key="8">
    <source>
        <dbReference type="SMART" id="SM01038"/>
    </source>
</evidence>
<evidence type="ECO:0000256" key="6">
    <source>
        <dbReference type="ARBA" id="ARBA00032230"/>
    </source>
</evidence>
<keyword evidence="10" id="KW-1185">Reference proteome</keyword>
<gene>
    <name evidence="9" type="ORF">ACFQY0_12575</name>
</gene>
<dbReference type="GO" id="GO:0016787">
    <property type="term" value="F:hydrolase activity"/>
    <property type="evidence" value="ECO:0007669"/>
    <property type="project" value="UniProtKB-KW"/>
</dbReference>
<dbReference type="Gene3D" id="3.20.20.80">
    <property type="entry name" value="Glycosidases"/>
    <property type="match status" value="1"/>
</dbReference>